<dbReference type="EMBL" id="JARIHO010000048">
    <property type="protein sequence ID" value="KAJ7323038.1"/>
    <property type="molecule type" value="Genomic_DNA"/>
</dbReference>
<organism evidence="1 2">
    <name type="scientific">Mycena albidolilacea</name>
    <dbReference type="NCBI Taxonomy" id="1033008"/>
    <lineage>
        <taxon>Eukaryota</taxon>
        <taxon>Fungi</taxon>
        <taxon>Dikarya</taxon>
        <taxon>Basidiomycota</taxon>
        <taxon>Agaricomycotina</taxon>
        <taxon>Agaricomycetes</taxon>
        <taxon>Agaricomycetidae</taxon>
        <taxon>Agaricales</taxon>
        <taxon>Marasmiineae</taxon>
        <taxon>Mycenaceae</taxon>
        <taxon>Mycena</taxon>
    </lineage>
</organism>
<sequence>MAVPIKNGRQRACFTQICHMTDPLTGRLEHTGNMRNQLLEKLTAVARLFMTWGTRGTRGTNQRLPVHPGGASPSFRDSFIQTVVKHGFMLELLVDVEVKDLVLVKLLPSPEKAIGATRQDQTFGETVMSLALNLDPGNSSPETSKQQFFISKNKARWVEIQPFLLSVGYQLHPATIPTGCCLGGLLLSGRQTKVDFGDSRQKKTDIKFESAPPLSLQLILRNSDSQLQKFCSAGRVQQGASRLCNAMRHGLDSVGRVFAWSGVDVRAAAVLAVDRKKVMMKWMARDSSKFKCIKYLSRFRSDPRNRVIPILQTIFLPNELNVLTCRDVVRSSIQSPPIPLPGRICGSSVVLHWHSFTITIFAIRSHFCYPKSHTGNRRIFEWEIRCSVGPVSYYYINFGLSDCIGDRNTEVLPEIPELSLTVPYNPFKVVIFQLGLTMANVIKGYPALRAFSPVANRMMSADPAERPEPAQSLEEFNHIVAHISAKKLHAPNLRKHGVVTYFAKSMASSFRKD</sequence>
<evidence type="ECO:0000313" key="1">
    <source>
        <dbReference type="EMBL" id="KAJ7323038.1"/>
    </source>
</evidence>
<gene>
    <name evidence="1" type="ORF">DFH08DRAFT_818152</name>
</gene>
<evidence type="ECO:0000313" key="2">
    <source>
        <dbReference type="Proteomes" id="UP001218218"/>
    </source>
</evidence>
<name>A0AAD6ZHB4_9AGAR</name>
<dbReference type="AlphaFoldDB" id="A0AAD6ZHB4"/>
<dbReference type="Proteomes" id="UP001218218">
    <property type="component" value="Unassembled WGS sequence"/>
</dbReference>
<reference evidence="1" key="1">
    <citation type="submission" date="2023-03" db="EMBL/GenBank/DDBJ databases">
        <title>Massive genome expansion in bonnet fungi (Mycena s.s.) driven by repeated elements and novel gene families across ecological guilds.</title>
        <authorList>
            <consortium name="Lawrence Berkeley National Laboratory"/>
            <person name="Harder C.B."/>
            <person name="Miyauchi S."/>
            <person name="Viragh M."/>
            <person name="Kuo A."/>
            <person name="Thoen E."/>
            <person name="Andreopoulos B."/>
            <person name="Lu D."/>
            <person name="Skrede I."/>
            <person name="Drula E."/>
            <person name="Henrissat B."/>
            <person name="Morin E."/>
            <person name="Kohler A."/>
            <person name="Barry K."/>
            <person name="LaButti K."/>
            <person name="Morin E."/>
            <person name="Salamov A."/>
            <person name="Lipzen A."/>
            <person name="Mereny Z."/>
            <person name="Hegedus B."/>
            <person name="Baldrian P."/>
            <person name="Stursova M."/>
            <person name="Weitz H."/>
            <person name="Taylor A."/>
            <person name="Grigoriev I.V."/>
            <person name="Nagy L.G."/>
            <person name="Martin F."/>
            <person name="Kauserud H."/>
        </authorList>
    </citation>
    <scope>NUCLEOTIDE SEQUENCE</scope>
    <source>
        <strain evidence="1">CBHHK002</strain>
    </source>
</reference>
<comment type="caution">
    <text evidence="1">The sequence shown here is derived from an EMBL/GenBank/DDBJ whole genome shotgun (WGS) entry which is preliminary data.</text>
</comment>
<protein>
    <submittedName>
        <fullName evidence="1">Uncharacterized protein</fullName>
    </submittedName>
</protein>
<proteinExistence type="predicted"/>
<accession>A0AAD6ZHB4</accession>
<keyword evidence="2" id="KW-1185">Reference proteome</keyword>